<feature type="region of interest" description="Disordered" evidence="1">
    <location>
        <begin position="3098"/>
        <end position="3132"/>
    </location>
</feature>
<feature type="compositionally biased region" description="Basic and acidic residues" evidence="1">
    <location>
        <begin position="472"/>
        <end position="512"/>
    </location>
</feature>
<dbReference type="InterPro" id="IPR057746">
    <property type="entry name" value="CpnT-like_N"/>
</dbReference>
<feature type="compositionally biased region" description="Low complexity" evidence="1">
    <location>
        <begin position="3114"/>
        <end position="3132"/>
    </location>
</feature>
<dbReference type="EMBL" id="JAMZEB010000002">
    <property type="protein sequence ID" value="MCP2356808.1"/>
    <property type="molecule type" value="Genomic_DNA"/>
</dbReference>
<evidence type="ECO:0000313" key="4">
    <source>
        <dbReference type="EMBL" id="MCP2356808.1"/>
    </source>
</evidence>
<feature type="region of interest" description="Disordered" evidence="1">
    <location>
        <begin position="722"/>
        <end position="744"/>
    </location>
</feature>
<organism evidence="4 5">
    <name type="scientific">Nonomuraea thailandensis</name>
    <dbReference type="NCBI Taxonomy" id="1188745"/>
    <lineage>
        <taxon>Bacteria</taxon>
        <taxon>Bacillati</taxon>
        <taxon>Actinomycetota</taxon>
        <taxon>Actinomycetes</taxon>
        <taxon>Streptosporangiales</taxon>
        <taxon>Streptosporangiaceae</taxon>
        <taxon>Nonomuraea</taxon>
    </lineage>
</organism>
<feature type="region of interest" description="Disordered" evidence="1">
    <location>
        <begin position="875"/>
        <end position="895"/>
    </location>
</feature>
<comment type="caution">
    <text evidence="4">The sequence shown here is derived from an EMBL/GenBank/DDBJ whole genome shotgun (WGS) entry which is preliminary data.</text>
</comment>
<feature type="region of interest" description="Disordered" evidence="1">
    <location>
        <begin position="2880"/>
        <end position="2940"/>
    </location>
</feature>
<keyword evidence="2" id="KW-1133">Transmembrane helix</keyword>
<feature type="compositionally biased region" description="Low complexity" evidence="1">
    <location>
        <begin position="381"/>
        <end position="394"/>
    </location>
</feature>
<sequence>MAYTGDSHVQTSTQVPAEQEVVSIDSDVEPVWETEALPDWVVYWLIPMLAAGQRWPGGSESGLSTLARAYAGLSDGSTKSVEPAGSAARVIVAGWSAPATADFITRARRLYGTESGVTGVSRNARAYAQQVNGFAVETQYSKLSINVAFWVTAVAIAIAIIVAFFSAGASTALIGPYAAAARTAISRILVRLATIAGREIGAARLARVAALSGATGRGLLLRLMASPIGRELVEEIGEEFTIAYKAQQQQIEMGTRKELDWKMLAATALGAGGGAVTGTMVAGPISRVNRVVPGFTGRALTTGLTNVIASPVGSLLGNGLVYGQWQNPFTAESMTGAFLGGVGRTGSISPFNPDVASALAHPLTTLASAYDAAARADEARAAGPSAGPSTGPSTGPVPPGGGPSGPDSNQPGAQRNPDLVTVPPPRPSTTPAMAAAGNQGPGAGQPDADVSTRRRPTSPDQPAVTPAPDETPDQRSGKDTRPDTAPRADTDTTQERRPATTDTPARQEERPDPAVTPSDTDAAPAQDDGQADGQDEQDPATAHPQADPAAQSSGNPDESPAAQDDTAQDDTAQDDTAQDDESATREEAHSEDDTTLPGPSDDHAPADQPSQIANAPSGPDADPDGTTPAIPATVPAPLRARSALLDALDSAFPGALIGPTGEVIVPRGDGHRVLSSATMARLRSVLDIRAAAVGSYADLVVDASALLMIAVSDDRLSSAAPAGIAPPAAHTSEPGTVTSPPIPGTRYVTDSGRPTAVTMDELKQATAELLATHFQHAAERVLHLSWFGDVLVVRTTNGAYHFRPVIGPRDQEMMGQTRLRAATIADPAAPAGPDTVELHEVSFPSHIATDQISRVWLHEITDTLQRLAAEQTSGRQGVLRRTNAAGDSRQTTDECVPGRRNELELLTDKWERASTPQEKYLLAGDIQGVLNDLRRRRVTPPLPPWATGPGAVRTSLEVGRPGPDLSAGAARELAGRFADAEQALTRLRDDKKASAKKAGKEAREAAEEARKARDQKDSGAALRADTAEADARSHRNRQGRHIRIAAAYDAALNEAAEARKAYERYARVRAAAPHAPAPTQPGQMSMAATAAAGLGEAGRAHDRYLEALAKALPDPFSMPEAMPTGRLAHLNVLTDRVNDALKEKGAPRRYTPDELENYIRADFHKVVSGDGLVLSTGWGKNAAEVRIRLSLSDLVEMIDPGVVASQATVGMFYQTGQTYSATKSGGTGTTVDLSSAPFTPLLQVGSTPRLLAEMFAVGAGASHGRSWSASSGSSMFEQGGSVADNRSESLLFDAKATWSVEVRTRKSNGWSAPVLVSSGDPGDTTTQRIWVWHSYVDQESRRTTTIEQVEQTLKVTNPEATRKRPASNQEVIAMTGLEAAFDKLARELGGEFARIGTNARRDLRKFVTQEVQARFGKTHTGLSAILAVNGEPDVRITATSRLVPEKTRMVGAATADVLEEGVLTETATSSTSVEYGGSLGGKASVGINHDVLQGMDVLGPLGDYHPDVVRPEFEGRRPVSRSSSSSAGQVAVHPAVDKRTGLSQAYHKEAELTFTVERPGKKPVELGPFTTELLVRLQVLDAFHAGDPVPVDAFVLENGKPKLDADGNIVLSDSPRYERLPGRRIQRPDWLGDGTGQMRGAGPTDVREVAGLTGLAEEVLERLGRRGLVAKIVNGVPQYDSNPLVRAAQLLNEEQVRSHLVESAVRSAFDQLAQSGVLIVLQLHGPFKAGPDAYGLYLVVRQDFSGLDTPKGLVNKVRTHLEIASDTSGRGINQSKKLGVGASAVKTDGPPEHHDGITHKAGPNGGADWSYSAGTSTSSMVNNVDMEEDGQNKQTANLETTARLEVHLVHNGEIKELVDARTIKPLLMVPGDMLPRDGGPDFTGPMGRPTKNLMKRATLEHFDAGPALGDIKKIWGLLPRGLRGNVAPLAQLWPLLSRHFLASHLFAGRPVRRDLVLDPDGLAPSRASLEVRGELGEARLLDVVDSVTGRIMLALRSVGISWGGSNNLALGLMNSLADSDDGGTTSDSGTLKLPSRSRIRAITTALVAIFGTEFLGISVARKYRFQVPVDVEVKLRTSHAVPTGHHAGGWKSRMLHSPGNGLFTVPEHDALRMYADGELSLPLPVLADAVERFLNGSMNLHRTLAVPLVMRYVKARGDALSRRENLGIGAGHTPAKLLEALKKVADLGETFAPAVAAAAADPLTAWSGLENALSEAKDVNDRLKHVVVAPQYENGMGVSLPQAFDVTDGQGNPVNLMDVVLSAVDAAVPGAVRGTPNLRGQIANDLDNDQAEVHLDDIWSRRGLEREYTVHVGRESRAAKAVTVRVRMEPAPGADPRKAVLVDESDEDGIILQRYRAREMSHTEAYSVSYSAGLDYGDSDSDGDNTGGLSTSRGRSYSSSNSENRMRLQRLARFQGLTTVEQDMRLVVEIVTGPAHVRPVPFERRLPRATGVVRAQFSKLVSALGKAKLATIRLWRRRPAVSLEYDVKLQRGIPSDMVRRADQDPGPVRGVTDPRRVELEPGHFPEALSEDMDRDTLFDVIDSQLTRMTGHAATKERAGELSAWLSHSGLITGLERAAGRDGDVVPQTAEPKFRNQGVDVTLQARMSDLTVVAGPFDGEKGEVDRRADAQNVSVGRGHALPLSASGGTGFKALGVGFSKRFGAQSGQSAAAHQGARRERSMFETGKLYTVRVRVDYDLTFERVKRHRRGDVTPRKEAVHLPGRAGGTAMITLFGEELSELQARMEAGVRVAPPMDDLPRFDFRPKRGRSGLIQVLQDARVAARERGRVARVHVYEEGPDGRTVKRRYLATPDGLVLGDTDGGGRTEAVDSGFAEAFSTLPPHLLDAADRNDLNLREIFTNFLVPGTLTQKVAAELARRDALPPDPEPVWQISDESPAQSQGGSTSQATIPQSVTDPELPGSPLDATARPEGVPDVTPAEVVGQDVSPSVFGGAVANIRAKGDDRLVVQVPWGPDIHTVVRVGNPGERLLARTELYAGTADDPHVLWMAPRVHPLMVSAVLVHEISHMVQVRAALLAGMPQGMVRGALSPLQEGTDHCLLPRLAEHGELSGKWRRTTDPAAKDLIAQAIQVLAADIARRGATPPPAPWHSSSPRGAEPGTLGAPPGTAGATDIAGLPDAETLARLRGLIDGEPSAQGSIAAALGGIRAGVPDATAVRAEAEKAGLAPGQPGSAARIVALARAGELAPEHVTALRGSPALPETAAADAVARAVARMGARARTYGPGLLDIEIPGHPPIPVEIRAANRPGRPDDGLLTYQVDESRTIGANERAAASTAAAALAAELGLDPAGQAAVAGLYESVRQVRTATPAQLPARLGVLHDVASAVPRRLVPAALAADLAGLLAGPRPGARHAMWSRARSLADGTGWHPLDRECVCPPELPCRCGRREEAGTGRAVRA</sequence>
<feature type="domain" description="Outer membrane channel protein CpnT-like N-terminal" evidence="3">
    <location>
        <begin position="38"/>
        <end position="172"/>
    </location>
</feature>
<feature type="region of interest" description="Disordered" evidence="1">
    <location>
        <begin position="2379"/>
        <end position="2404"/>
    </location>
</feature>
<feature type="compositionally biased region" description="Low complexity" evidence="1">
    <location>
        <begin position="429"/>
        <end position="448"/>
    </location>
</feature>
<reference evidence="4" key="1">
    <citation type="submission" date="2022-06" db="EMBL/GenBank/DDBJ databases">
        <title>Sequencing the genomes of 1000 actinobacteria strains.</title>
        <authorList>
            <person name="Klenk H.-P."/>
        </authorList>
    </citation>
    <scope>NUCLEOTIDE SEQUENCE</scope>
    <source>
        <strain evidence="4">DSM 46694</strain>
    </source>
</reference>
<name>A0A9X2GLK9_9ACTN</name>
<keyword evidence="5" id="KW-1185">Reference proteome</keyword>
<evidence type="ECO:0000256" key="2">
    <source>
        <dbReference type="SAM" id="Phobius"/>
    </source>
</evidence>
<feature type="compositionally biased region" description="Acidic residues" evidence="1">
    <location>
        <begin position="566"/>
        <end position="581"/>
    </location>
</feature>
<feature type="transmembrane region" description="Helical" evidence="2">
    <location>
        <begin position="147"/>
        <end position="167"/>
    </location>
</feature>
<feature type="compositionally biased region" description="Basic and acidic residues" evidence="1">
    <location>
        <begin position="582"/>
        <end position="592"/>
    </location>
</feature>
<gene>
    <name evidence="4" type="ORF">HD597_003828</name>
</gene>
<accession>A0A9X2GLK9</accession>
<proteinExistence type="predicted"/>
<dbReference type="Pfam" id="PF25547">
    <property type="entry name" value="WXG100_2"/>
    <property type="match status" value="1"/>
</dbReference>
<dbReference type="PANTHER" id="PTHR48125">
    <property type="entry name" value="LP07818P1"/>
    <property type="match status" value="1"/>
</dbReference>
<protein>
    <recommendedName>
        <fullName evidence="3">Outer membrane channel protein CpnT-like N-terminal domain-containing protein</fullName>
    </recommendedName>
</protein>
<dbReference type="RefSeq" id="WP_253743972.1">
    <property type="nucleotide sequence ID" value="NZ_BAABKA010000063.1"/>
</dbReference>
<evidence type="ECO:0000259" key="3">
    <source>
        <dbReference type="Pfam" id="PF25547"/>
    </source>
</evidence>
<dbReference type="Proteomes" id="UP001139648">
    <property type="component" value="Unassembled WGS sequence"/>
</dbReference>
<evidence type="ECO:0000256" key="1">
    <source>
        <dbReference type="SAM" id="MobiDB-lite"/>
    </source>
</evidence>
<feature type="region of interest" description="Disordered" evidence="1">
    <location>
        <begin position="377"/>
        <end position="633"/>
    </location>
</feature>
<feature type="compositionally biased region" description="Polar residues" evidence="1">
    <location>
        <begin position="2892"/>
        <end position="2914"/>
    </location>
</feature>
<evidence type="ECO:0000313" key="5">
    <source>
        <dbReference type="Proteomes" id="UP001139648"/>
    </source>
</evidence>
<feature type="compositionally biased region" description="Basic and acidic residues" evidence="1">
    <location>
        <begin position="988"/>
        <end position="1017"/>
    </location>
</feature>
<keyword evidence="2" id="KW-0812">Transmembrane</keyword>
<keyword evidence="2" id="KW-0472">Membrane</keyword>
<feature type="compositionally biased region" description="Low complexity" evidence="1">
    <location>
        <begin position="2387"/>
        <end position="2403"/>
    </location>
</feature>
<dbReference type="PANTHER" id="PTHR48125:SF10">
    <property type="entry name" value="OS12G0136300 PROTEIN"/>
    <property type="match status" value="1"/>
</dbReference>
<feature type="region of interest" description="Disordered" evidence="1">
    <location>
        <begin position="988"/>
        <end position="1038"/>
    </location>
</feature>
<feature type="compositionally biased region" description="Acidic residues" evidence="1">
    <location>
        <begin position="529"/>
        <end position="538"/>
    </location>
</feature>